<keyword evidence="3" id="KW-1185">Reference proteome</keyword>
<evidence type="ECO:0000313" key="2">
    <source>
        <dbReference type="EMBL" id="TQM10869.1"/>
    </source>
</evidence>
<dbReference type="NCBIfam" id="NF004795">
    <property type="entry name" value="PRK06143.1"/>
    <property type="match status" value="1"/>
</dbReference>
<dbReference type="GO" id="GO:0006635">
    <property type="term" value="P:fatty acid beta-oxidation"/>
    <property type="evidence" value="ECO:0007669"/>
    <property type="project" value="TreeGrafter"/>
</dbReference>
<dbReference type="GO" id="GO:0003824">
    <property type="term" value="F:catalytic activity"/>
    <property type="evidence" value="ECO:0007669"/>
    <property type="project" value="UniProtKB-ARBA"/>
</dbReference>
<dbReference type="SUPFAM" id="SSF52096">
    <property type="entry name" value="ClpP/crotonase"/>
    <property type="match status" value="1"/>
</dbReference>
<evidence type="ECO:0000313" key="3">
    <source>
        <dbReference type="Proteomes" id="UP000315677"/>
    </source>
</evidence>
<dbReference type="PANTHER" id="PTHR11941:SF171">
    <property type="entry name" value="SD19268P"/>
    <property type="match status" value="1"/>
</dbReference>
<sequence length="256" mass="27633">MTDDQAEIDADDAGIATLTIQGAKDLNILGTPVVEQLTARLDDLAARPGLRVLVLRGTGDRAFSAGADVHEMARLQPGSARVFIRRLARLCETVRTFPVPVLARIPGWCLGGALELAMSCDLRISSTGGRFAMPEIEVGIPSVIHAALLPRLVGSARARRLILTGETIDAATALDWGLVDQVVEADQLDDAVRRAAERLAGFGPSVVRQQKRLLRDWEEQDLDEAVEASVAEFGAAFETGEPQERMQRFLDRKAGG</sequence>
<dbReference type="OrthoDB" id="370015at2"/>
<comment type="similarity">
    <text evidence="1">Belongs to the enoyl-CoA hydratase/isomerase family.</text>
</comment>
<proteinExistence type="inferred from homology"/>
<dbReference type="EMBL" id="VFPA01000002">
    <property type="protein sequence ID" value="TQM10869.1"/>
    <property type="molecule type" value="Genomic_DNA"/>
</dbReference>
<reference evidence="2 3" key="1">
    <citation type="submission" date="2019-06" db="EMBL/GenBank/DDBJ databases">
        <title>Sequencing the genomes of 1000 actinobacteria strains.</title>
        <authorList>
            <person name="Klenk H.-P."/>
        </authorList>
    </citation>
    <scope>NUCLEOTIDE SEQUENCE [LARGE SCALE GENOMIC DNA]</scope>
    <source>
        <strain evidence="2 3">DSM 45301</strain>
    </source>
</reference>
<dbReference type="InterPro" id="IPR029045">
    <property type="entry name" value="ClpP/crotonase-like_dom_sf"/>
</dbReference>
<protein>
    <submittedName>
        <fullName evidence="2">Short chain enoyl-CoA hydratase</fullName>
    </submittedName>
</protein>
<dbReference type="Proteomes" id="UP000315677">
    <property type="component" value="Unassembled WGS sequence"/>
</dbReference>
<dbReference type="AlphaFoldDB" id="A0A543DNF8"/>
<dbReference type="PANTHER" id="PTHR11941">
    <property type="entry name" value="ENOYL-COA HYDRATASE-RELATED"/>
    <property type="match status" value="1"/>
</dbReference>
<dbReference type="Pfam" id="PF00378">
    <property type="entry name" value="ECH_1"/>
    <property type="match status" value="1"/>
</dbReference>
<evidence type="ECO:0000256" key="1">
    <source>
        <dbReference type="ARBA" id="ARBA00005254"/>
    </source>
</evidence>
<comment type="caution">
    <text evidence="2">The sequence shown here is derived from an EMBL/GenBank/DDBJ whole genome shotgun (WGS) entry which is preliminary data.</text>
</comment>
<name>A0A543DNF8_9PSEU</name>
<organism evidence="2 3">
    <name type="scientific">Pseudonocardia kunmingensis</name>
    <dbReference type="NCBI Taxonomy" id="630975"/>
    <lineage>
        <taxon>Bacteria</taxon>
        <taxon>Bacillati</taxon>
        <taxon>Actinomycetota</taxon>
        <taxon>Actinomycetes</taxon>
        <taxon>Pseudonocardiales</taxon>
        <taxon>Pseudonocardiaceae</taxon>
        <taxon>Pseudonocardia</taxon>
    </lineage>
</organism>
<dbReference type="Gene3D" id="3.90.226.10">
    <property type="entry name" value="2-enoyl-CoA Hydratase, Chain A, domain 1"/>
    <property type="match status" value="1"/>
</dbReference>
<dbReference type="InterPro" id="IPR001753">
    <property type="entry name" value="Enoyl-CoA_hydra/iso"/>
</dbReference>
<dbReference type="RefSeq" id="WP_142054568.1">
    <property type="nucleotide sequence ID" value="NZ_VFPA01000002.1"/>
</dbReference>
<accession>A0A543DNF8</accession>
<gene>
    <name evidence="2" type="ORF">FB558_3392</name>
</gene>
<dbReference type="CDD" id="cd06558">
    <property type="entry name" value="crotonase-like"/>
    <property type="match status" value="1"/>
</dbReference>